<gene>
    <name evidence="2" type="primary">HCN1</name>
    <name evidence="2" type="ORF">SPIL2461_LOCUS550</name>
</gene>
<feature type="transmembrane region" description="Helical" evidence="1">
    <location>
        <begin position="170"/>
        <end position="191"/>
    </location>
</feature>
<dbReference type="GO" id="GO:0005249">
    <property type="term" value="F:voltage-gated potassium channel activity"/>
    <property type="evidence" value="ECO:0007669"/>
    <property type="project" value="TreeGrafter"/>
</dbReference>
<dbReference type="PANTHER" id="PTHR45689">
    <property type="entry name" value="I[[H]] CHANNEL, ISOFORM E"/>
    <property type="match status" value="1"/>
</dbReference>
<dbReference type="EMBL" id="CAJNIZ010000438">
    <property type="protein sequence ID" value="CAE7162011.1"/>
    <property type="molecule type" value="Genomic_DNA"/>
</dbReference>
<feature type="transmembrane region" description="Helical" evidence="1">
    <location>
        <begin position="101"/>
        <end position="118"/>
    </location>
</feature>
<organism evidence="2 3">
    <name type="scientific">Symbiodinium pilosum</name>
    <name type="common">Dinoflagellate</name>
    <dbReference type="NCBI Taxonomy" id="2952"/>
    <lineage>
        <taxon>Eukaryota</taxon>
        <taxon>Sar</taxon>
        <taxon>Alveolata</taxon>
        <taxon>Dinophyceae</taxon>
        <taxon>Suessiales</taxon>
        <taxon>Symbiodiniaceae</taxon>
        <taxon>Symbiodinium</taxon>
    </lineage>
</organism>
<accession>A0A812IP25</accession>
<keyword evidence="1" id="KW-0472">Membrane</keyword>
<dbReference type="GO" id="GO:0003254">
    <property type="term" value="P:regulation of membrane depolarization"/>
    <property type="evidence" value="ECO:0007669"/>
    <property type="project" value="TreeGrafter"/>
</dbReference>
<keyword evidence="1" id="KW-1133">Transmembrane helix</keyword>
<dbReference type="SUPFAM" id="SSF81324">
    <property type="entry name" value="Voltage-gated potassium channels"/>
    <property type="match status" value="1"/>
</dbReference>
<dbReference type="PANTHER" id="PTHR45689:SF5">
    <property type="entry name" value="I[[H]] CHANNEL, ISOFORM E"/>
    <property type="match status" value="1"/>
</dbReference>
<dbReference type="GO" id="GO:0098855">
    <property type="term" value="C:HCN channel complex"/>
    <property type="evidence" value="ECO:0007669"/>
    <property type="project" value="TreeGrafter"/>
</dbReference>
<dbReference type="InterPro" id="IPR051413">
    <property type="entry name" value="K/Na_HCN_channel"/>
</dbReference>
<reference evidence="2" key="1">
    <citation type="submission" date="2021-02" db="EMBL/GenBank/DDBJ databases">
        <authorList>
            <person name="Dougan E. K."/>
            <person name="Rhodes N."/>
            <person name="Thang M."/>
            <person name="Chan C."/>
        </authorList>
    </citation>
    <scope>NUCLEOTIDE SEQUENCE</scope>
</reference>
<dbReference type="AlphaFoldDB" id="A0A812IP25"/>
<evidence type="ECO:0000313" key="2">
    <source>
        <dbReference type="EMBL" id="CAE7162011.1"/>
    </source>
</evidence>
<name>A0A812IP25_SYMPI</name>
<evidence type="ECO:0000313" key="3">
    <source>
        <dbReference type="Proteomes" id="UP000649617"/>
    </source>
</evidence>
<feature type="transmembrane region" description="Helical" evidence="1">
    <location>
        <begin position="34"/>
        <end position="56"/>
    </location>
</feature>
<keyword evidence="1" id="KW-0812">Transmembrane</keyword>
<keyword evidence="3" id="KW-1185">Reference proteome</keyword>
<dbReference type="GO" id="GO:0035725">
    <property type="term" value="P:sodium ion transmembrane transport"/>
    <property type="evidence" value="ECO:0007669"/>
    <property type="project" value="TreeGrafter"/>
</dbReference>
<evidence type="ECO:0000256" key="1">
    <source>
        <dbReference type="SAM" id="Phobius"/>
    </source>
</evidence>
<dbReference type="Proteomes" id="UP000649617">
    <property type="component" value="Unassembled WGS sequence"/>
</dbReference>
<feature type="non-terminal residue" evidence="2">
    <location>
        <position position="1"/>
    </location>
</feature>
<proteinExistence type="predicted"/>
<sequence length="261" mass="29742">MPYSLCECHVAASEDIVLIPLQFFDLPESEFLDFLSWSTIAFWSIDIVMSFCTGTYSKGVLVMDALVVARKYVRTWFPVDIMLEAMQGWAVNVQYSLAMNIIRLLLLNHMVACAWWGFSHIGGHAEGWSTRYGVEYQGTLYGYASSLHWAIAQLGVGSTEIEATNAPERIFSIFVALLSLITFSTMVSSMTSMMTSYYRSKEEETRLFSQLQRYLLHNSISTDLCQRITKFLQHAYMAQHQASSQDMHVPLLEMLSRPLMC</sequence>
<protein>
    <submittedName>
        <fullName evidence="2">HCN1 protein</fullName>
    </submittedName>
</protein>
<comment type="caution">
    <text evidence="2">The sequence shown here is derived from an EMBL/GenBank/DDBJ whole genome shotgun (WGS) entry which is preliminary data.</text>
</comment>
<dbReference type="OrthoDB" id="421226at2759"/>